<dbReference type="Proteomes" id="UP000663699">
    <property type="component" value="Chromosome 5"/>
</dbReference>
<feature type="transmembrane region" description="Helical" evidence="1">
    <location>
        <begin position="88"/>
        <end position="109"/>
    </location>
</feature>
<evidence type="ECO:0000256" key="1">
    <source>
        <dbReference type="SAM" id="Phobius"/>
    </source>
</evidence>
<dbReference type="OrthoDB" id="431202at2759"/>
<evidence type="ECO:0000313" key="3">
    <source>
        <dbReference type="Proteomes" id="UP000663699"/>
    </source>
</evidence>
<sequence length="250" mass="29081">MKNVQKDILDCRILSPFSLFVQEILGAFVFFSLLLKRHWEYPRRSFRIWFFDVSKQIIGAGVIHILNILISDIIGFNEGEGGFSNPCVWYLLNIMIDTTIGVPILWIVLGSIGRICKFMGCVGTKSGDYDGDPPRITWWLKQLFIYILGLICMKISIYPILRIPMLDNTANWLLSWTSSEEKLQIFFIMFFIPLMSAVFFYSKKTNIFTFRMNIIQYWIVDTIIAKKQGRIALNSVNVVFIFIIRQSLTE</sequence>
<name>A0A899FXP8_9ASCO</name>
<reference evidence="2" key="1">
    <citation type="submission" date="2020-06" db="EMBL/GenBank/DDBJ databases">
        <title>Genomes of multiple members of Pneumocystis genus reveal paths to human pathogen Pneumocystis jirovecii.</title>
        <authorList>
            <person name="Cisse O.H."/>
            <person name="Ma L."/>
            <person name="Dekker J."/>
            <person name="Khil P."/>
            <person name="Jo J."/>
            <person name="Brenchley J."/>
            <person name="Blair R."/>
            <person name="Pahar B."/>
            <person name="Chabe M."/>
            <person name="Van Rompay K.A."/>
            <person name="Keesler R."/>
            <person name="Sukura A."/>
            <person name="Hirsch V."/>
            <person name="Kutty G."/>
            <person name="Liu Y."/>
            <person name="Peng L."/>
            <person name="Chen J."/>
            <person name="Song J."/>
            <person name="Weissenbacher-Lang C."/>
            <person name="Xu J."/>
            <person name="Upham N.S."/>
            <person name="Stajich J.E."/>
            <person name="Cuomo C.A."/>
            <person name="Cushion M.T."/>
            <person name="Kovacs J.A."/>
        </authorList>
    </citation>
    <scope>NUCLEOTIDE SEQUENCE</scope>
    <source>
        <strain evidence="2">2A</strain>
    </source>
</reference>
<evidence type="ECO:0000313" key="2">
    <source>
        <dbReference type="EMBL" id="QSL65065.1"/>
    </source>
</evidence>
<dbReference type="Pfam" id="PF12400">
    <property type="entry name" value="STIMATE"/>
    <property type="match status" value="1"/>
</dbReference>
<keyword evidence="1" id="KW-1133">Transmembrane helix</keyword>
<gene>
    <name evidence="2" type="ORF">MERGE_002370</name>
</gene>
<accession>A0A899FXP8</accession>
<dbReference type="AlphaFoldDB" id="A0A899FXP8"/>
<keyword evidence="3" id="KW-1185">Reference proteome</keyword>
<feature type="transmembrane region" description="Helical" evidence="1">
    <location>
        <begin position="13"/>
        <end position="35"/>
    </location>
</feature>
<dbReference type="EMBL" id="CP054536">
    <property type="protein sequence ID" value="QSL65065.1"/>
    <property type="molecule type" value="Genomic_DNA"/>
</dbReference>
<dbReference type="PANTHER" id="PTHR31735:SF1">
    <property type="entry name" value="VACUOLAR MEMBRANE PROTEIN YPL162C"/>
    <property type="match status" value="1"/>
</dbReference>
<organism evidence="2 3">
    <name type="scientific">Pneumocystis wakefieldiae</name>
    <dbReference type="NCBI Taxonomy" id="38082"/>
    <lineage>
        <taxon>Eukaryota</taxon>
        <taxon>Fungi</taxon>
        <taxon>Dikarya</taxon>
        <taxon>Ascomycota</taxon>
        <taxon>Taphrinomycotina</taxon>
        <taxon>Pneumocystomycetes</taxon>
        <taxon>Pneumocystaceae</taxon>
        <taxon>Pneumocystis</taxon>
    </lineage>
</organism>
<dbReference type="InterPro" id="IPR022127">
    <property type="entry name" value="STIMATE/YPL162C"/>
</dbReference>
<dbReference type="GO" id="GO:0016020">
    <property type="term" value="C:membrane"/>
    <property type="evidence" value="ECO:0007669"/>
    <property type="project" value="TreeGrafter"/>
</dbReference>
<protein>
    <submittedName>
        <fullName evidence="2">Uncharacterized protein</fullName>
    </submittedName>
</protein>
<keyword evidence="1" id="KW-0812">Transmembrane</keyword>
<dbReference type="PANTHER" id="PTHR31735">
    <property type="entry name" value="VACUOLAR MEMBRANE PROTEIN YPL162C"/>
    <property type="match status" value="1"/>
</dbReference>
<keyword evidence="1" id="KW-0472">Membrane</keyword>
<proteinExistence type="predicted"/>
<feature type="transmembrane region" description="Helical" evidence="1">
    <location>
        <begin position="56"/>
        <end position="76"/>
    </location>
</feature>
<feature type="transmembrane region" description="Helical" evidence="1">
    <location>
        <begin position="183"/>
        <end position="202"/>
    </location>
</feature>
<feature type="transmembrane region" description="Helical" evidence="1">
    <location>
        <begin position="143"/>
        <end position="163"/>
    </location>
</feature>